<organism evidence="3">
    <name type="scientific">marine sediment metagenome</name>
    <dbReference type="NCBI Taxonomy" id="412755"/>
    <lineage>
        <taxon>unclassified sequences</taxon>
        <taxon>metagenomes</taxon>
        <taxon>ecological metagenomes</taxon>
    </lineage>
</organism>
<evidence type="ECO:0000259" key="2">
    <source>
        <dbReference type="Pfam" id="PF03709"/>
    </source>
</evidence>
<dbReference type="Gene3D" id="3.40.640.10">
    <property type="entry name" value="Type I PLP-dependent aspartate aminotransferase-like (Major domain)"/>
    <property type="match status" value="1"/>
</dbReference>
<gene>
    <name evidence="3" type="ORF">LCGC14_3097700</name>
</gene>
<dbReference type="Pfam" id="PF03709">
    <property type="entry name" value="OKR_DC_1_N"/>
    <property type="match status" value="1"/>
</dbReference>
<proteinExistence type="predicted"/>
<evidence type="ECO:0000259" key="1">
    <source>
        <dbReference type="Pfam" id="PF01276"/>
    </source>
</evidence>
<dbReference type="InterPro" id="IPR015421">
    <property type="entry name" value="PyrdxlP-dep_Trfase_major"/>
</dbReference>
<protein>
    <recommendedName>
        <fullName evidence="4">Orn/Lys/Arg decarboxylases family 1 pyridoxal-P attachment site domain-containing protein</fullName>
    </recommendedName>
</protein>
<feature type="non-terminal residue" evidence="3">
    <location>
        <position position="1"/>
    </location>
</feature>
<dbReference type="Pfam" id="PF01276">
    <property type="entry name" value="OKR_DC_1"/>
    <property type="match status" value="1"/>
</dbReference>
<dbReference type="GO" id="GO:0005829">
    <property type="term" value="C:cytosol"/>
    <property type="evidence" value="ECO:0007669"/>
    <property type="project" value="TreeGrafter"/>
</dbReference>
<comment type="caution">
    <text evidence="3">The sequence shown here is derived from an EMBL/GenBank/DDBJ whole genome shotgun (WGS) entry which is preliminary data.</text>
</comment>
<evidence type="ECO:0008006" key="4">
    <source>
        <dbReference type="Google" id="ProtNLM"/>
    </source>
</evidence>
<dbReference type="InterPro" id="IPR000310">
    <property type="entry name" value="Orn/Lys/Arg_deCO2ase_major_dom"/>
</dbReference>
<reference evidence="3" key="1">
    <citation type="journal article" date="2015" name="Nature">
        <title>Complex archaea that bridge the gap between prokaryotes and eukaryotes.</title>
        <authorList>
            <person name="Spang A."/>
            <person name="Saw J.H."/>
            <person name="Jorgensen S.L."/>
            <person name="Zaremba-Niedzwiedzka K."/>
            <person name="Martijn J."/>
            <person name="Lind A.E."/>
            <person name="van Eijk R."/>
            <person name="Schleper C."/>
            <person name="Guy L."/>
            <person name="Ettema T.J."/>
        </authorList>
    </citation>
    <scope>NUCLEOTIDE SEQUENCE</scope>
</reference>
<dbReference type="EMBL" id="LAZR01066652">
    <property type="protein sequence ID" value="KKK53147.1"/>
    <property type="molecule type" value="Genomic_DNA"/>
</dbReference>
<dbReference type="SUPFAM" id="SSF53383">
    <property type="entry name" value="PLP-dependent transferases"/>
    <property type="match status" value="1"/>
</dbReference>
<sequence length="345" mass="37311">VEEEGLSVLEATGAEDGESLIASDPSIGCVLVGWHFGPHAERDPHTAAGLIERTRAHNGSLPIFILTDRTQLQAIPLDVIRVVTGYVWKLEDTADFIAGRVANAVKAYLRSIMPPFFGELVRFAEDYEYSWHTPGHSGGTAFLKSPTGIAFHEFYGETMLRSDLSVSVPQLGSLMEHSGVVGEAERAAAKVFGADATYFVTNGTSSANKMVLHGCVTPGDVVLVDRNCHKSLQHALTMTGAIPVYLIPSRNHYGIIGPIHSSEFQPETIQAKLADNPLVEGNGDVGAALAVVTNSTYDGLCYDVQTTTELLGQSVDRVHFDEAWFGYAAFGPMYEGRYGMHRGPR</sequence>
<dbReference type="PANTHER" id="PTHR45229:SF3">
    <property type="entry name" value="BIODEGRADATIVE ARGININE DECARBOXYLASE"/>
    <property type="match status" value="1"/>
</dbReference>
<dbReference type="GO" id="GO:0006527">
    <property type="term" value="P:L-arginine catabolic process"/>
    <property type="evidence" value="ECO:0007669"/>
    <property type="project" value="TreeGrafter"/>
</dbReference>
<feature type="domain" description="Orn/Lys/Arg decarboxylase N-terminal" evidence="2">
    <location>
        <begin position="2"/>
        <end position="108"/>
    </location>
</feature>
<feature type="non-terminal residue" evidence="3">
    <location>
        <position position="345"/>
    </location>
</feature>
<dbReference type="PANTHER" id="PTHR45229">
    <property type="entry name" value="CONSTITUTIVE ORNITHINE DECARBOXYLASE"/>
    <property type="match status" value="1"/>
</dbReference>
<feature type="domain" description="Orn/Lys/Arg decarboxylases family 1 pyridoxal-P attachment site" evidence="1">
    <location>
        <begin position="114"/>
        <end position="341"/>
    </location>
</feature>
<dbReference type="GO" id="GO:0008792">
    <property type="term" value="F:arginine decarboxylase activity"/>
    <property type="evidence" value="ECO:0007669"/>
    <property type="project" value="TreeGrafter"/>
</dbReference>
<dbReference type="Gene3D" id="3.40.50.2300">
    <property type="match status" value="1"/>
</dbReference>
<name>A0A0F8W8J6_9ZZZZ</name>
<accession>A0A0F8W8J6</accession>
<dbReference type="InterPro" id="IPR015424">
    <property type="entry name" value="PyrdxlP-dep_Trfase"/>
</dbReference>
<dbReference type="AlphaFoldDB" id="A0A0F8W8J6"/>
<dbReference type="GO" id="GO:0030170">
    <property type="term" value="F:pyridoxal phosphate binding"/>
    <property type="evidence" value="ECO:0007669"/>
    <property type="project" value="TreeGrafter"/>
</dbReference>
<dbReference type="InterPro" id="IPR011193">
    <property type="entry name" value="Orn/lys/arg_de-COase"/>
</dbReference>
<evidence type="ECO:0000313" key="3">
    <source>
        <dbReference type="EMBL" id="KKK53147.1"/>
    </source>
</evidence>
<dbReference type="InterPro" id="IPR005308">
    <property type="entry name" value="OKR_de-COase_N"/>
</dbReference>